<comment type="subcellular location">
    <subcellularLocation>
        <location evidence="1">Cell membrane</location>
        <topology evidence="1">Multi-pass membrane protein</topology>
    </subcellularLocation>
</comment>
<reference evidence="14 15" key="2">
    <citation type="journal article" date="2016" name="Int. J. Syst. Evol. Microbiol.">
        <title>Bacillus gobiensis sp. nov., isolated from a soil sample.</title>
        <authorList>
            <person name="Liu B."/>
            <person name="Liu G.H."/>
            <person name="Cetin S."/>
            <person name="Schumann P."/>
            <person name="Pan Z.Z."/>
            <person name="Chen Q.Q."/>
        </authorList>
    </citation>
    <scope>NUCLEOTIDE SEQUENCE [LARGE SCALE GENOMIC DNA]</scope>
    <source>
        <strain evidence="14 15">FJAT-4402</strain>
    </source>
</reference>
<evidence type="ECO:0000313" key="15">
    <source>
        <dbReference type="Proteomes" id="UP000067625"/>
    </source>
</evidence>
<dbReference type="GO" id="GO:0005886">
    <property type="term" value="C:plasma membrane"/>
    <property type="evidence" value="ECO:0007669"/>
    <property type="project" value="UniProtKB-SubCell"/>
</dbReference>
<feature type="transmembrane region" description="Helical" evidence="11">
    <location>
        <begin position="168"/>
        <end position="185"/>
    </location>
</feature>
<dbReference type="OrthoDB" id="9770415at2"/>
<dbReference type="PROSITE" id="PS50893">
    <property type="entry name" value="ABC_TRANSPORTER_2"/>
    <property type="match status" value="1"/>
</dbReference>
<keyword evidence="4" id="KW-1003">Cell membrane</keyword>
<dbReference type="InterPro" id="IPR027417">
    <property type="entry name" value="P-loop_NTPase"/>
</dbReference>
<dbReference type="InterPro" id="IPR003593">
    <property type="entry name" value="AAA+_ATPase"/>
</dbReference>
<sequence>MQKQESNQQGKFGAFFQLVKKTNPSYGKLAFAIVLSIITTLVSLMIPLMTKDLVDGFSTSSFSAGQIALVAVVFIVQALLSAYATYALNYSGQKIIAGLRDLLWRKLVRLPVSYFDNKASGETISRITNDTLIVKELITNHITGFITGAISIIGSLVILLIMNWRLTLIVFIVVPLAAAIMIPIGRKMFLISRETQDETAQFTGLLNHILPEIRLVKSSNAEAIEYKRGKNGIDKLFKLGLREAKVQSLVMPLMTLVIMAALVTVIGYGGMQVSSGVITAGALVAFILYLFQIIMPIGQITQFFTQLQKSLGATERMIEILGEKEEDLDSGLPVTDAKESLFLKDLSFSYKSGSPVIKNINAEIAAGKVTAIVGPSGGGKTTLFKLLERYYEPTEGMISLGDERISRYSLESWRKQIGYVSQESPLIAGTIRENICYGLDRDVSDQELEEAAKMSYALKFIQELPNTFDTEVGERGIMLSGGQRQRIAIARALLRNPQILMLDEATSSLDSQSEQSVQEALDTLMVGRTTIIIAHRLSTVIDADQLLFVENGEITGRGTHAELMESHELYRQFATQQLKINADLEERAG</sequence>
<evidence type="ECO:0000256" key="2">
    <source>
        <dbReference type="ARBA" id="ARBA00005417"/>
    </source>
</evidence>
<gene>
    <name evidence="14" type="ORF">AM592_20415</name>
</gene>
<feature type="transmembrane region" description="Helical" evidence="11">
    <location>
        <begin position="249"/>
        <end position="271"/>
    </location>
</feature>
<keyword evidence="6" id="KW-0547">Nucleotide-binding</keyword>
<evidence type="ECO:0000259" key="12">
    <source>
        <dbReference type="PROSITE" id="PS50893"/>
    </source>
</evidence>
<feature type="transmembrane region" description="Helical" evidence="11">
    <location>
        <begin position="277"/>
        <end position="298"/>
    </location>
</feature>
<dbReference type="PANTHER" id="PTHR43394">
    <property type="entry name" value="ATP-DEPENDENT PERMEASE MDL1, MITOCHONDRIAL"/>
    <property type="match status" value="1"/>
</dbReference>
<evidence type="ECO:0000256" key="3">
    <source>
        <dbReference type="ARBA" id="ARBA00022448"/>
    </source>
</evidence>
<name>A0A0M5JFA7_9BACI</name>
<evidence type="ECO:0000256" key="7">
    <source>
        <dbReference type="ARBA" id="ARBA00022840"/>
    </source>
</evidence>
<keyword evidence="10" id="KW-0046">Antibiotic resistance</keyword>
<feature type="transmembrane region" description="Helical" evidence="11">
    <location>
        <begin position="142"/>
        <end position="162"/>
    </location>
</feature>
<dbReference type="GO" id="GO:0046677">
    <property type="term" value="P:response to antibiotic"/>
    <property type="evidence" value="ECO:0007669"/>
    <property type="project" value="UniProtKB-KW"/>
</dbReference>
<feature type="domain" description="ABC transmembrane type-1" evidence="13">
    <location>
        <begin position="30"/>
        <end position="309"/>
    </location>
</feature>
<dbReference type="InterPro" id="IPR039421">
    <property type="entry name" value="Type_1_exporter"/>
</dbReference>
<dbReference type="Gene3D" id="1.20.1560.10">
    <property type="entry name" value="ABC transporter type 1, transmembrane domain"/>
    <property type="match status" value="1"/>
</dbReference>
<dbReference type="InterPro" id="IPR036640">
    <property type="entry name" value="ABC1_TM_sf"/>
</dbReference>
<dbReference type="FunFam" id="3.40.50.300:FF:000221">
    <property type="entry name" value="Multidrug ABC transporter ATP-binding protein"/>
    <property type="match status" value="1"/>
</dbReference>
<dbReference type="EMBL" id="CP012600">
    <property type="protein sequence ID" value="ALC83627.1"/>
    <property type="molecule type" value="Genomic_DNA"/>
</dbReference>
<dbReference type="InterPro" id="IPR011527">
    <property type="entry name" value="ABC1_TM_dom"/>
</dbReference>
<protein>
    <submittedName>
        <fullName evidence="14">Multidrug ABC transporter permease</fullName>
    </submittedName>
</protein>
<feature type="transmembrane region" description="Helical" evidence="11">
    <location>
        <begin position="29"/>
        <end position="50"/>
    </location>
</feature>
<proteinExistence type="inferred from homology"/>
<accession>A0A0M5JFA7</accession>
<evidence type="ECO:0000256" key="1">
    <source>
        <dbReference type="ARBA" id="ARBA00004651"/>
    </source>
</evidence>
<reference evidence="15" key="1">
    <citation type="submission" date="2015-08" db="EMBL/GenBank/DDBJ databases">
        <title>Genome sequencing project for genomic taxonomy and phylogenomics of Bacillus-like bacteria.</title>
        <authorList>
            <person name="Liu B."/>
            <person name="Wang J."/>
            <person name="Zhu Y."/>
            <person name="Liu G."/>
            <person name="Chen Q."/>
            <person name="Chen Z."/>
            <person name="Lan J."/>
            <person name="Che J."/>
            <person name="Ge C."/>
            <person name="Shi H."/>
            <person name="Pan Z."/>
            <person name="Liu X."/>
        </authorList>
    </citation>
    <scope>NUCLEOTIDE SEQUENCE [LARGE SCALE GENOMIC DNA]</scope>
    <source>
        <strain evidence="15">FJAT-4402</strain>
    </source>
</reference>
<evidence type="ECO:0000259" key="13">
    <source>
        <dbReference type="PROSITE" id="PS50929"/>
    </source>
</evidence>
<keyword evidence="7" id="KW-0067">ATP-binding</keyword>
<dbReference type="SMART" id="SM00382">
    <property type="entry name" value="AAA"/>
    <property type="match status" value="1"/>
</dbReference>
<dbReference type="CDD" id="cd18551">
    <property type="entry name" value="ABC_6TM_LmrA_like"/>
    <property type="match status" value="1"/>
</dbReference>
<evidence type="ECO:0000256" key="8">
    <source>
        <dbReference type="ARBA" id="ARBA00022989"/>
    </source>
</evidence>
<dbReference type="GO" id="GO:0015421">
    <property type="term" value="F:ABC-type oligopeptide transporter activity"/>
    <property type="evidence" value="ECO:0007669"/>
    <property type="project" value="TreeGrafter"/>
</dbReference>
<dbReference type="SUPFAM" id="SSF52540">
    <property type="entry name" value="P-loop containing nucleoside triphosphate hydrolases"/>
    <property type="match status" value="1"/>
</dbReference>
<dbReference type="Gene3D" id="3.40.50.300">
    <property type="entry name" value="P-loop containing nucleotide triphosphate hydrolases"/>
    <property type="match status" value="1"/>
</dbReference>
<dbReference type="PROSITE" id="PS50929">
    <property type="entry name" value="ABC_TM1F"/>
    <property type="match status" value="1"/>
</dbReference>
<evidence type="ECO:0000313" key="14">
    <source>
        <dbReference type="EMBL" id="ALC83627.1"/>
    </source>
</evidence>
<dbReference type="FunFam" id="1.20.1560.10:FF:000011">
    <property type="entry name" value="Multidrug ABC transporter ATP-binding protein"/>
    <property type="match status" value="1"/>
</dbReference>
<dbReference type="RefSeq" id="WP_053605483.1">
    <property type="nucleotide sequence ID" value="NZ_CP012600.1"/>
</dbReference>
<dbReference type="PROSITE" id="PS00211">
    <property type="entry name" value="ABC_TRANSPORTER_1"/>
    <property type="match status" value="1"/>
</dbReference>
<dbReference type="Proteomes" id="UP000067625">
    <property type="component" value="Chromosome"/>
</dbReference>
<dbReference type="Pfam" id="PF00664">
    <property type="entry name" value="ABC_membrane"/>
    <property type="match status" value="1"/>
</dbReference>
<dbReference type="GO" id="GO:0005524">
    <property type="term" value="F:ATP binding"/>
    <property type="evidence" value="ECO:0007669"/>
    <property type="project" value="UniProtKB-KW"/>
</dbReference>
<feature type="domain" description="ABC transporter" evidence="12">
    <location>
        <begin position="341"/>
        <end position="576"/>
    </location>
</feature>
<dbReference type="PATRIC" id="fig|1441095.3.peg.4514"/>
<dbReference type="SUPFAM" id="SSF90123">
    <property type="entry name" value="ABC transporter transmembrane region"/>
    <property type="match status" value="1"/>
</dbReference>
<dbReference type="GO" id="GO:0016887">
    <property type="term" value="F:ATP hydrolysis activity"/>
    <property type="evidence" value="ECO:0007669"/>
    <property type="project" value="InterPro"/>
</dbReference>
<dbReference type="InterPro" id="IPR003439">
    <property type="entry name" value="ABC_transporter-like_ATP-bd"/>
</dbReference>
<dbReference type="InterPro" id="IPR017871">
    <property type="entry name" value="ABC_transporter-like_CS"/>
</dbReference>
<dbReference type="AlphaFoldDB" id="A0A0M5JFA7"/>
<comment type="similarity">
    <text evidence="2">Belongs to the ABC transporter superfamily.</text>
</comment>
<evidence type="ECO:0000256" key="5">
    <source>
        <dbReference type="ARBA" id="ARBA00022692"/>
    </source>
</evidence>
<evidence type="ECO:0000256" key="6">
    <source>
        <dbReference type="ARBA" id="ARBA00022741"/>
    </source>
</evidence>
<evidence type="ECO:0000256" key="11">
    <source>
        <dbReference type="SAM" id="Phobius"/>
    </source>
</evidence>
<evidence type="ECO:0000256" key="9">
    <source>
        <dbReference type="ARBA" id="ARBA00023136"/>
    </source>
</evidence>
<evidence type="ECO:0000256" key="10">
    <source>
        <dbReference type="ARBA" id="ARBA00023251"/>
    </source>
</evidence>
<keyword evidence="15" id="KW-1185">Reference proteome</keyword>
<keyword evidence="3" id="KW-0813">Transport</keyword>
<organism evidence="14 15">
    <name type="scientific">Bacillus gobiensis</name>
    <dbReference type="NCBI Taxonomy" id="1441095"/>
    <lineage>
        <taxon>Bacteria</taxon>
        <taxon>Bacillati</taxon>
        <taxon>Bacillota</taxon>
        <taxon>Bacilli</taxon>
        <taxon>Bacillales</taxon>
        <taxon>Bacillaceae</taxon>
        <taxon>Bacillus</taxon>
    </lineage>
</organism>
<dbReference type="Pfam" id="PF00005">
    <property type="entry name" value="ABC_tran"/>
    <property type="match status" value="1"/>
</dbReference>
<dbReference type="STRING" id="1441095.AM592_20415"/>
<keyword evidence="9 11" id="KW-0472">Membrane</keyword>
<keyword evidence="5 11" id="KW-0812">Transmembrane</keyword>
<evidence type="ECO:0000256" key="4">
    <source>
        <dbReference type="ARBA" id="ARBA00022475"/>
    </source>
</evidence>
<dbReference type="PANTHER" id="PTHR43394:SF1">
    <property type="entry name" value="ATP-BINDING CASSETTE SUB-FAMILY B MEMBER 10, MITOCHONDRIAL"/>
    <property type="match status" value="1"/>
</dbReference>
<feature type="transmembrane region" description="Helical" evidence="11">
    <location>
        <begin position="62"/>
        <end position="86"/>
    </location>
</feature>
<keyword evidence="8 11" id="KW-1133">Transmembrane helix</keyword>